<gene>
    <name evidence="10" type="ORF">LFW2832_00060</name>
</gene>
<feature type="domain" description="DEAD-box RNA helicase Q" evidence="9">
    <location>
        <begin position="1"/>
        <end position="29"/>
    </location>
</feature>
<dbReference type="InterPro" id="IPR014014">
    <property type="entry name" value="RNA_helicase_DEAD_Q_motif"/>
</dbReference>
<dbReference type="Gene3D" id="3.40.50.300">
    <property type="entry name" value="P-loop containing nucleotide triphosphate hydrolases"/>
    <property type="match status" value="2"/>
</dbReference>
<evidence type="ECO:0000256" key="2">
    <source>
        <dbReference type="ARBA" id="ARBA00022801"/>
    </source>
</evidence>
<dbReference type="InterPro" id="IPR014001">
    <property type="entry name" value="Helicase_ATP-bd"/>
</dbReference>
<dbReference type="InterPro" id="IPR044742">
    <property type="entry name" value="DEAD/DEAH_RhlB"/>
</dbReference>
<dbReference type="EC" id="3.6.4.13" evidence="10"/>
<feature type="domain" description="Helicase C-terminal" evidence="8">
    <location>
        <begin position="224"/>
        <end position="384"/>
    </location>
</feature>
<accession>A0A5E4LRT8</accession>
<evidence type="ECO:0000259" key="7">
    <source>
        <dbReference type="PROSITE" id="PS51192"/>
    </source>
</evidence>
<keyword evidence="3 10" id="KW-0347">Helicase</keyword>
<proteinExistence type="predicted"/>
<feature type="region of interest" description="Disordered" evidence="6">
    <location>
        <begin position="344"/>
        <end position="399"/>
    </location>
</feature>
<keyword evidence="2 10" id="KW-0378">Hydrolase</keyword>
<feature type="domain" description="Helicase ATP-binding" evidence="7">
    <location>
        <begin position="32"/>
        <end position="201"/>
    </location>
</feature>
<feature type="short sequence motif" description="Q motif" evidence="5">
    <location>
        <begin position="1"/>
        <end position="29"/>
    </location>
</feature>
<dbReference type="GO" id="GO:0005829">
    <property type="term" value="C:cytosol"/>
    <property type="evidence" value="ECO:0007669"/>
    <property type="project" value="TreeGrafter"/>
</dbReference>
<protein>
    <submittedName>
        <fullName evidence="10">Putative ATP-dependent RNA helicase</fullName>
        <ecNumber evidence="10">3.6.4.13</ecNumber>
    </submittedName>
</protein>
<feature type="compositionally biased region" description="Basic and acidic residues" evidence="6">
    <location>
        <begin position="368"/>
        <end position="392"/>
    </location>
</feature>
<dbReference type="CDD" id="cd18787">
    <property type="entry name" value="SF2_C_DEAD"/>
    <property type="match status" value="1"/>
</dbReference>
<keyword evidence="4" id="KW-0067">ATP-binding</keyword>
<evidence type="ECO:0000313" key="11">
    <source>
        <dbReference type="Proteomes" id="UP000789941"/>
    </source>
</evidence>
<organism evidence="10 11">
    <name type="scientific">Candidatus Bilamarchaeum dharawalense</name>
    <dbReference type="NCBI Taxonomy" id="2885759"/>
    <lineage>
        <taxon>Archaea</taxon>
        <taxon>Candidatus Micrarchaeota</taxon>
        <taxon>Candidatus Micrarchaeia</taxon>
        <taxon>Candidatus Anstonellales</taxon>
        <taxon>Candidatus Bilamarchaeaceae</taxon>
        <taxon>Candidatus Bilamarchaeum</taxon>
    </lineage>
</organism>
<dbReference type="GO" id="GO:0003676">
    <property type="term" value="F:nucleic acid binding"/>
    <property type="evidence" value="ECO:0007669"/>
    <property type="project" value="InterPro"/>
</dbReference>
<dbReference type="Pfam" id="PF00271">
    <property type="entry name" value="Helicase_C"/>
    <property type="match status" value="1"/>
</dbReference>
<dbReference type="InterPro" id="IPR001650">
    <property type="entry name" value="Helicase_C-like"/>
</dbReference>
<dbReference type="GO" id="GO:0003724">
    <property type="term" value="F:RNA helicase activity"/>
    <property type="evidence" value="ECO:0007669"/>
    <property type="project" value="UniProtKB-EC"/>
</dbReference>
<dbReference type="SMART" id="SM00487">
    <property type="entry name" value="DEXDc"/>
    <property type="match status" value="1"/>
</dbReference>
<dbReference type="SUPFAM" id="SSF52540">
    <property type="entry name" value="P-loop containing nucleoside triphosphate hydrolases"/>
    <property type="match status" value="1"/>
</dbReference>
<comment type="caution">
    <text evidence="10">The sequence shown here is derived from an EMBL/GenBank/DDBJ whole genome shotgun (WGS) entry which is preliminary data.</text>
</comment>
<dbReference type="GO" id="GO:0016787">
    <property type="term" value="F:hydrolase activity"/>
    <property type="evidence" value="ECO:0007669"/>
    <property type="project" value="UniProtKB-KW"/>
</dbReference>
<dbReference type="EMBL" id="CABMJJ010000001">
    <property type="protein sequence ID" value="VVC02536.1"/>
    <property type="molecule type" value="Genomic_DNA"/>
</dbReference>
<dbReference type="PROSITE" id="PS51192">
    <property type="entry name" value="HELICASE_ATP_BIND_1"/>
    <property type="match status" value="1"/>
</dbReference>
<dbReference type="PANTHER" id="PTHR47959">
    <property type="entry name" value="ATP-DEPENDENT RNA HELICASE RHLE-RELATED"/>
    <property type="match status" value="1"/>
</dbReference>
<dbReference type="GO" id="GO:0140097">
    <property type="term" value="F:catalytic activity, acting on DNA"/>
    <property type="evidence" value="ECO:0007669"/>
    <property type="project" value="UniProtKB-ARBA"/>
</dbReference>
<dbReference type="InterPro" id="IPR027417">
    <property type="entry name" value="P-loop_NTPase"/>
</dbReference>
<keyword evidence="1" id="KW-0547">Nucleotide-binding</keyword>
<reference evidence="10 11" key="1">
    <citation type="submission" date="2019-08" db="EMBL/GenBank/DDBJ databases">
        <authorList>
            <person name="Vazquez-Campos X."/>
        </authorList>
    </citation>
    <scope>NUCLEOTIDE SEQUENCE [LARGE SCALE GENOMIC DNA]</scope>
    <source>
        <strain evidence="10">LFW-283_2</strain>
    </source>
</reference>
<evidence type="ECO:0000256" key="5">
    <source>
        <dbReference type="PROSITE-ProRule" id="PRU00552"/>
    </source>
</evidence>
<evidence type="ECO:0000259" key="8">
    <source>
        <dbReference type="PROSITE" id="PS51194"/>
    </source>
</evidence>
<dbReference type="SMART" id="SM00490">
    <property type="entry name" value="HELICc"/>
    <property type="match status" value="1"/>
</dbReference>
<dbReference type="Proteomes" id="UP000789941">
    <property type="component" value="Unassembled WGS sequence"/>
</dbReference>
<evidence type="ECO:0000256" key="1">
    <source>
        <dbReference type="ARBA" id="ARBA00022741"/>
    </source>
</evidence>
<evidence type="ECO:0000256" key="6">
    <source>
        <dbReference type="SAM" id="MobiDB-lite"/>
    </source>
</evidence>
<evidence type="ECO:0000256" key="4">
    <source>
        <dbReference type="ARBA" id="ARBA00022840"/>
    </source>
</evidence>
<dbReference type="PANTHER" id="PTHR47959:SF13">
    <property type="entry name" value="ATP-DEPENDENT RNA HELICASE RHLE"/>
    <property type="match status" value="1"/>
</dbReference>
<dbReference type="InterPro" id="IPR050079">
    <property type="entry name" value="DEAD_box_RNA_helicase"/>
</dbReference>
<name>A0A5E4LRT8_9ARCH</name>
<dbReference type="GO" id="GO:0005524">
    <property type="term" value="F:ATP binding"/>
    <property type="evidence" value="ECO:0007669"/>
    <property type="project" value="UniProtKB-KW"/>
</dbReference>
<dbReference type="CDD" id="cd00268">
    <property type="entry name" value="DEADc"/>
    <property type="match status" value="1"/>
</dbReference>
<evidence type="ECO:0000256" key="3">
    <source>
        <dbReference type="ARBA" id="ARBA00022806"/>
    </source>
</evidence>
<feature type="compositionally biased region" description="Basic and acidic residues" evidence="6">
    <location>
        <begin position="345"/>
        <end position="357"/>
    </location>
</feature>
<evidence type="ECO:0000313" key="10">
    <source>
        <dbReference type="EMBL" id="VVC02536.1"/>
    </source>
</evidence>
<sequence>MGFRTLGLSEKTLMALSKLKYSKPTEVQQKVIPEIIASHNLIVRSQTGTGKTAAFGIGIIERLAHRTSKKALILTPTRELAVQVCKELQSIGQNHQFKIHVVYGGQSIENQIDNLRHGLDILIATPGRLLDLCRRGSVKINEFDIIVLDEADQMLDMGFLDEVTAILDQLPQHRLGLLLSATLDDSIMRISSKYVKHPKTIEIGDIRPAETIKEEHVEITDMEKFPKLVEILNAHKNIKTLIFRETKMGTTRLQERLWHRGIKAGELQGDMSQAKRNKTLMDFKEGRINVLVATNVAARGLHVDNLGLIINYDKAQSEEVHLHRVGRTGRMGQEGKAINFIQRKQTLDERMSDDHPDFAWMKQGTETYSKKSHDQQPRREHRSHDRNYQQDHRKPRKRF</sequence>
<dbReference type="Pfam" id="PF00270">
    <property type="entry name" value="DEAD"/>
    <property type="match status" value="1"/>
</dbReference>
<dbReference type="InterPro" id="IPR011545">
    <property type="entry name" value="DEAD/DEAH_box_helicase_dom"/>
</dbReference>
<evidence type="ECO:0000259" key="9">
    <source>
        <dbReference type="PROSITE" id="PS51195"/>
    </source>
</evidence>
<dbReference type="AlphaFoldDB" id="A0A5E4LRT8"/>
<dbReference type="PROSITE" id="PS51195">
    <property type="entry name" value="Q_MOTIF"/>
    <property type="match status" value="1"/>
</dbReference>
<dbReference type="PROSITE" id="PS51194">
    <property type="entry name" value="HELICASE_CTER"/>
    <property type="match status" value="1"/>
</dbReference>